<dbReference type="PANTHER" id="PTHR12149">
    <property type="entry name" value="FRUCTOSAMINE 3 KINASE-RELATED PROTEIN"/>
    <property type="match status" value="1"/>
</dbReference>
<dbReference type="EMBL" id="LVHI01000003">
    <property type="protein sequence ID" value="OAK56636.1"/>
    <property type="molecule type" value="Genomic_DNA"/>
</dbReference>
<dbReference type="GO" id="GO:0016301">
    <property type="term" value="F:kinase activity"/>
    <property type="evidence" value="ECO:0007669"/>
    <property type="project" value="UniProtKB-UniRule"/>
</dbReference>
<dbReference type="Gene3D" id="3.30.200.20">
    <property type="entry name" value="Phosphorylase Kinase, domain 1"/>
    <property type="match status" value="1"/>
</dbReference>
<dbReference type="PANTHER" id="PTHR12149:SF8">
    <property type="entry name" value="PROTEIN-RIBULOSAMINE 3-KINASE"/>
    <property type="match status" value="1"/>
</dbReference>
<dbReference type="SUPFAM" id="SSF56112">
    <property type="entry name" value="Protein kinase-like (PK-like)"/>
    <property type="match status" value="1"/>
</dbReference>
<dbReference type="InterPro" id="IPR011009">
    <property type="entry name" value="Kinase-like_dom_sf"/>
</dbReference>
<comment type="caution">
    <text evidence="2">The sequence shown here is derived from an EMBL/GenBank/DDBJ whole genome shotgun (WGS) entry which is preliminary data.</text>
</comment>
<dbReference type="PIRSF" id="PIRSF006221">
    <property type="entry name" value="Ketosamine-3-kinase"/>
    <property type="match status" value="1"/>
</dbReference>
<dbReference type="Pfam" id="PF03881">
    <property type="entry name" value="Fructosamin_kin"/>
    <property type="match status" value="1"/>
</dbReference>
<comment type="similarity">
    <text evidence="1">Belongs to the fructosamine kinase family.</text>
</comment>
<dbReference type="Proteomes" id="UP000077519">
    <property type="component" value="Unassembled WGS sequence"/>
</dbReference>
<name>A0A177YM06_9NOCA</name>
<reference evidence="2 3" key="1">
    <citation type="submission" date="2016-03" db="EMBL/GenBank/DDBJ databases">
        <title>Genome sequence of Rhodococcus kyotonensis KB10.</title>
        <authorList>
            <person name="Jeong H."/>
            <person name="Hong C.E."/>
            <person name="Jo S.H."/>
            <person name="Park J.M."/>
        </authorList>
    </citation>
    <scope>NUCLEOTIDE SEQUENCE [LARGE SCALE GENOMIC DNA]</scope>
    <source>
        <strain evidence="2 3">KB10</strain>
    </source>
</reference>
<evidence type="ECO:0000313" key="3">
    <source>
        <dbReference type="Proteomes" id="UP000077519"/>
    </source>
</evidence>
<gene>
    <name evidence="2" type="ORF">A3K89_15255</name>
</gene>
<organism evidence="2 3">
    <name type="scientific">Rhodococcoides kyotonense</name>
    <dbReference type="NCBI Taxonomy" id="398843"/>
    <lineage>
        <taxon>Bacteria</taxon>
        <taxon>Bacillati</taxon>
        <taxon>Actinomycetota</taxon>
        <taxon>Actinomycetes</taxon>
        <taxon>Mycobacteriales</taxon>
        <taxon>Nocardiaceae</taxon>
        <taxon>Rhodococcoides</taxon>
    </lineage>
</organism>
<sequence length="254" mass="27027">MSADTYSKTDRSAHPDFFAAEAAGLQWLRDGGATVVDVLDVDRTHIELERLIPTSPTGDAARRFGAELAGAHDAGARQFGCPPEGFTGQMFIGARPMSSVEHPSWGAFYIAERVLPFLRTAVDAGNISTSDAADVERACGPVADGVFDDADPPARIHGDLWTGNVVWTASGVVMIDPAAHGGHRETDLAMLPLFGAPLLDDIVDGYRSVHPLRDGWKQRVPLHQLHPLAVHAAGHGPSYGVALRRAADAVARLS</sequence>
<keyword evidence="1 2" id="KW-0418">Kinase</keyword>
<protein>
    <submittedName>
        <fullName evidence="2">Fructosamine kinase</fullName>
    </submittedName>
</protein>
<keyword evidence="1" id="KW-0808">Transferase</keyword>
<evidence type="ECO:0000256" key="1">
    <source>
        <dbReference type="PIRNR" id="PIRNR006221"/>
    </source>
</evidence>
<dbReference type="Gene3D" id="1.20.1270.240">
    <property type="match status" value="1"/>
</dbReference>
<dbReference type="Gene3D" id="1.10.510.10">
    <property type="entry name" value="Transferase(Phosphotransferase) domain 1"/>
    <property type="match status" value="1"/>
</dbReference>
<evidence type="ECO:0000313" key="2">
    <source>
        <dbReference type="EMBL" id="OAK56636.1"/>
    </source>
</evidence>
<accession>A0A177YM06</accession>
<dbReference type="RefSeq" id="WP_068421310.1">
    <property type="nucleotide sequence ID" value="NZ_LVHI01000003.1"/>
</dbReference>
<keyword evidence="3" id="KW-1185">Reference proteome</keyword>
<dbReference type="AlphaFoldDB" id="A0A177YM06"/>
<dbReference type="InterPro" id="IPR016477">
    <property type="entry name" value="Fructo-/Ketosamine-3-kinase"/>
</dbReference>
<proteinExistence type="inferred from homology"/>